<feature type="domain" description="Probable transposase IS891/IS1136/IS1341" evidence="5">
    <location>
        <begin position="8"/>
        <end position="66"/>
    </location>
</feature>
<evidence type="ECO:0000259" key="6">
    <source>
        <dbReference type="Pfam" id="PF07282"/>
    </source>
</evidence>
<gene>
    <name evidence="7" type="ORF">A1019T_00332</name>
</gene>
<keyword evidence="4" id="KW-0233">DNA recombination</keyword>
<feature type="domain" description="Cas12f1-like TNB" evidence="6">
    <location>
        <begin position="84"/>
        <end position="155"/>
    </location>
</feature>
<evidence type="ECO:0000313" key="8">
    <source>
        <dbReference type="Proteomes" id="UP000188169"/>
    </source>
</evidence>
<evidence type="ECO:0000259" key="5">
    <source>
        <dbReference type="Pfam" id="PF01385"/>
    </source>
</evidence>
<comment type="similarity">
    <text evidence="1">In the C-terminal section; belongs to the transposase 35 family.</text>
</comment>
<name>A0A1R4ECZ9_9GAMM</name>
<sequence length="178" mass="20060">MGDKLTIKQTQKWANKLATAQRAKNKKRVKAIHAKIKNTRLDLIHKFTTKLVKDNSLIVVGEVKSRSFTNSMTKLAKSTYDAGWFELKRQLEYKCKHAGCQFEIVNESYTTQTCSCCLKISDSSPRGRAGLRIRGWRCAECGTWHDRDMNAAKNILAVGLDRLAVGIPSVSRGEEVKD</sequence>
<evidence type="ECO:0000256" key="2">
    <source>
        <dbReference type="ARBA" id="ARBA00022578"/>
    </source>
</evidence>
<dbReference type="GO" id="GO:0006310">
    <property type="term" value="P:DNA recombination"/>
    <property type="evidence" value="ECO:0007669"/>
    <property type="project" value="UniProtKB-KW"/>
</dbReference>
<reference evidence="8" key="1">
    <citation type="submission" date="2017-02" db="EMBL/GenBank/DDBJ databases">
        <authorList>
            <person name="Mornico D."/>
        </authorList>
    </citation>
    <scope>NUCLEOTIDE SEQUENCE [LARGE SCALE GENOMIC DNA]</scope>
</reference>
<dbReference type="Pfam" id="PF07282">
    <property type="entry name" value="Cas12f1-like_TNB"/>
    <property type="match status" value="1"/>
</dbReference>
<evidence type="ECO:0000256" key="1">
    <source>
        <dbReference type="ARBA" id="ARBA00008761"/>
    </source>
</evidence>
<protein>
    <submittedName>
        <fullName evidence="7">Putative transposase DNA-binding domain protein</fullName>
    </submittedName>
</protein>
<dbReference type="NCBIfam" id="TIGR01766">
    <property type="entry name" value="IS200/IS605 family accessory protein TnpB-like domain"/>
    <property type="match status" value="1"/>
</dbReference>
<dbReference type="STRING" id="1945520.A1019T_00332"/>
<dbReference type="GO" id="GO:0003677">
    <property type="term" value="F:DNA binding"/>
    <property type="evidence" value="ECO:0007669"/>
    <property type="project" value="UniProtKB-KW"/>
</dbReference>
<dbReference type="AlphaFoldDB" id="A0A1R4ECZ9"/>
<dbReference type="InterPro" id="IPR001959">
    <property type="entry name" value="Transposase"/>
</dbReference>
<proteinExistence type="inferred from homology"/>
<dbReference type="EMBL" id="FUGD01000044">
    <property type="protein sequence ID" value="SJM36371.1"/>
    <property type="molecule type" value="Genomic_DNA"/>
</dbReference>
<keyword evidence="3 7" id="KW-0238">DNA-binding</keyword>
<dbReference type="NCBIfam" id="NF040570">
    <property type="entry name" value="guided_TnpB"/>
    <property type="match status" value="1"/>
</dbReference>
<dbReference type="InterPro" id="IPR010095">
    <property type="entry name" value="Cas12f1-like_TNB"/>
</dbReference>
<evidence type="ECO:0000313" key="7">
    <source>
        <dbReference type="EMBL" id="SJM36371.1"/>
    </source>
</evidence>
<evidence type="ECO:0000256" key="3">
    <source>
        <dbReference type="ARBA" id="ARBA00023125"/>
    </source>
</evidence>
<dbReference type="Proteomes" id="UP000188169">
    <property type="component" value="Unassembled WGS sequence"/>
</dbReference>
<keyword evidence="8" id="KW-1185">Reference proteome</keyword>
<organism evidence="7 8">
    <name type="scientific">Psychrobacter pasteurii</name>
    <dbReference type="NCBI Taxonomy" id="1945520"/>
    <lineage>
        <taxon>Bacteria</taxon>
        <taxon>Pseudomonadati</taxon>
        <taxon>Pseudomonadota</taxon>
        <taxon>Gammaproteobacteria</taxon>
        <taxon>Moraxellales</taxon>
        <taxon>Moraxellaceae</taxon>
        <taxon>Psychrobacter</taxon>
    </lineage>
</organism>
<dbReference type="GO" id="GO:0032196">
    <property type="term" value="P:transposition"/>
    <property type="evidence" value="ECO:0007669"/>
    <property type="project" value="UniProtKB-KW"/>
</dbReference>
<dbReference type="Pfam" id="PF01385">
    <property type="entry name" value="OrfB_IS605"/>
    <property type="match status" value="1"/>
</dbReference>
<keyword evidence="2" id="KW-0815">Transposition</keyword>
<accession>A0A1R4ECZ9</accession>
<evidence type="ECO:0000256" key="4">
    <source>
        <dbReference type="ARBA" id="ARBA00023172"/>
    </source>
</evidence>